<protein>
    <submittedName>
        <fullName evidence="1">Uncharacterized protein</fullName>
    </submittedName>
</protein>
<dbReference type="AlphaFoldDB" id="A0A5M6HNR7"/>
<dbReference type="Proteomes" id="UP000323886">
    <property type="component" value="Unassembled WGS sequence"/>
</dbReference>
<accession>A0A5M6HNR7</accession>
<keyword evidence="2" id="KW-1185">Reference proteome</keyword>
<dbReference type="RefSeq" id="WP_150098553.1">
    <property type="nucleotide sequence ID" value="NZ_VWPL01000035.1"/>
</dbReference>
<gene>
    <name evidence="1" type="ORF">F1193_14675</name>
</gene>
<sequence>MSFTNDAMASNNTMTKEYANYKVKSPKGKIYVYPYRQFCIKLSPADAEYIDSIIERCSEAKGKRVTLPPFFMQLAKHYECAGNI</sequence>
<name>A0A5M6HNR7_9HYPH</name>
<organism evidence="1 2">
    <name type="scientific">Blastochloris sulfoviridis</name>
    <dbReference type="NCBI Taxonomy" id="50712"/>
    <lineage>
        <taxon>Bacteria</taxon>
        <taxon>Pseudomonadati</taxon>
        <taxon>Pseudomonadota</taxon>
        <taxon>Alphaproteobacteria</taxon>
        <taxon>Hyphomicrobiales</taxon>
        <taxon>Blastochloridaceae</taxon>
        <taxon>Blastochloris</taxon>
    </lineage>
</organism>
<dbReference type="EMBL" id="VWPL01000035">
    <property type="protein sequence ID" value="KAA5597249.1"/>
    <property type="molecule type" value="Genomic_DNA"/>
</dbReference>
<reference evidence="1 2" key="1">
    <citation type="submission" date="2019-09" db="EMBL/GenBank/DDBJ databases">
        <title>Draft Whole-Genome sequence of Blastochloris sulfoviridis DSM 729.</title>
        <authorList>
            <person name="Meyer T.E."/>
            <person name="Kyndt J.A."/>
        </authorList>
    </citation>
    <scope>NUCLEOTIDE SEQUENCE [LARGE SCALE GENOMIC DNA]</scope>
    <source>
        <strain evidence="1 2">DSM 729</strain>
    </source>
</reference>
<evidence type="ECO:0000313" key="2">
    <source>
        <dbReference type="Proteomes" id="UP000323886"/>
    </source>
</evidence>
<evidence type="ECO:0000313" key="1">
    <source>
        <dbReference type="EMBL" id="KAA5597249.1"/>
    </source>
</evidence>
<proteinExistence type="predicted"/>
<comment type="caution">
    <text evidence="1">The sequence shown here is derived from an EMBL/GenBank/DDBJ whole genome shotgun (WGS) entry which is preliminary data.</text>
</comment>